<dbReference type="Gene3D" id="2.70.70.10">
    <property type="entry name" value="Glucose Permease (Domain IIA)"/>
    <property type="match status" value="1"/>
</dbReference>
<reference evidence="2" key="1">
    <citation type="submission" date="2022-05" db="EMBL/GenBank/DDBJ databases">
        <title>Schlegelella sp. nov., isolated from mangrove soil.</title>
        <authorList>
            <person name="Liu Y."/>
            <person name="Ge X."/>
            <person name="Liu W."/>
        </authorList>
    </citation>
    <scope>NUCLEOTIDE SEQUENCE</scope>
    <source>
        <strain evidence="2">S2-27</strain>
    </source>
</reference>
<evidence type="ECO:0000313" key="2">
    <source>
        <dbReference type="EMBL" id="MCM5681749.1"/>
    </source>
</evidence>
<proteinExistence type="predicted"/>
<dbReference type="RefSeq" id="WP_251780232.1">
    <property type="nucleotide sequence ID" value="NZ_JAMKFE010000014.1"/>
</dbReference>
<dbReference type="Proteomes" id="UP001165541">
    <property type="component" value="Unassembled WGS sequence"/>
</dbReference>
<dbReference type="PANTHER" id="PTHR21666:SF270">
    <property type="entry name" value="MUREIN HYDROLASE ACTIVATOR ENVC"/>
    <property type="match status" value="1"/>
</dbReference>
<evidence type="ECO:0000259" key="1">
    <source>
        <dbReference type="Pfam" id="PF01551"/>
    </source>
</evidence>
<accession>A0ABT0YTM5</accession>
<dbReference type="InterPro" id="IPR011055">
    <property type="entry name" value="Dup_hybrid_motif"/>
</dbReference>
<dbReference type="PANTHER" id="PTHR21666">
    <property type="entry name" value="PEPTIDASE-RELATED"/>
    <property type="match status" value="1"/>
</dbReference>
<feature type="domain" description="M23ase beta-sheet core" evidence="1">
    <location>
        <begin position="32"/>
        <end position="131"/>
    </location>
</feature>
<comment type="caution">
    <text evidence="2">The sequence shown here is derived from an EMBL/GenBank/DDBJ whole genome shotgun (WGS) entry which is preliminary data.</text>
</comment>
<name>A0ABT0YTM5_9BURK</name>
<sequence length="182" mass="19645">MALLAWPLERNEIRRGVQNNAFGMVRNGGTRPHQGWDLYAAPGTPCYAIADGKIELIETGSALGNMVLLGFDRGGQRLYAAYCHLSFVLARDGEPVRRGDMLGYTGNTGNAASMTGDDQHLHFEVRTAKKPGHGLGGRIDPADLYGRAPVGWTFFEGHGQKIVTAGARGLKVPGINIRESLQ</sequence>
<dbReference type="EMBL" id="JAMKFE010000014">
    <property type="protein sequence ID" value="MCM5681749.1"/>
    <property type="molecule type" value="Genomic_DNA"/>
</dbReference>
<dbReference type="Pfam" id="PF01551">
    <property type="entry name" value="Peptidase_M23"/>
    <property type="match status" value="1"/>
</dbReference>
<dbReference type="InterPro" id="IPR016047">
    <property type="entry name" value="M23ase_b-sheet_dom"/>
</dbReference>
<dbReference type="CDD" id="cd12797">
    <property type="entry name" value="M23_peptidase"/>
    <property type="match status" value="1"/>
</dbReference>
<dbReference type="InterPro" id="IPR050570">
    <property type="entry name" value="Cell_wall_metabolism_enzyme"/>
</dbReference>
<gene>
    <name evidence="2" type="ORF">M8A51_19655</name>
</gene>
<dbReference type="SUPFAM" id="SSF51261">
    <property type="entry name" value="Duplicated hybrid motif"/>
    <property type="match status" value="1"/>
</dbReference>
<protein>
    <submittedName>
        <fullName evidence="2">M23 family metallopeptidase</fullName>
    </submittedName>
</protein>
<organism evidence="2 3">
    <name type="scientific">Caldimonas mangrovi</name>
    <dbReference type="NCBI Taxonomy" id="2944811"/>
    <lineage>
        <taxon>Bacteria</taxon>
        <taxon>Pseudomonadati</taxon>
        <taxon>Pseudomonadota</taxon>
        <taxon>Betaproteobacteria</taxon>
        <taxon>Burkholderiales</taxon>
        <taxon>Sphaerotilaceae</taxon>
        <taxon>Caldimonas</taxon>
    </lineage>
</organism>
<evidence type="ECO:0000313" key="3">
    <source>
        <dbReference type="Proteomes" id="UP001165541"/>
    </source>
</evidence>
<keyword evidence="3" id="KW-1185">Reference proteome</keyword>